<dbReference type="Proteomes" id="UP000053257">
    <property type="component" value="Unassembled WGS sequence"/>
</dbReference>
<dbReference type="OrthoDB" id="3200163at2759"/>
<dbReference type="EMBL" id="KN840451">
    <property type="protein sequence ID" value="KIP10837.1"/>
    <property type="molecule type" value="Genomic_DNA"/>
</dbReference>
<accession>A0A0C3SCE4</accession>
<dbReference type="PANTHER" id="PTHR11559">
    <property type="entry name" value="CARBOXYLESTERASE"/>
    <property type="match status" value="1"/>
</dbReference>
<dbReference type="Gene3D" id="3.40.50.1820">
    <property type="entry name" value="alpha/beta hydrolase"/>
    <property type="match status" value="1"/>
</dbReference>
<evidence type="ECO:0000313" key="4">
    <source>
        <dbReference type="Proteomes" id="UP000053257"/>
    </source>
</evidence>
<sequence length="643" mass="71163">MLPGEPVVLHEKLHTTFSGVVHPISTQEATVHQYLGIKYASVPARFRQSKLHTVYPPVTDATRYGPVCPQHNVKGYEEELFGLPEDVIPQQTLNQNEFECLNLNITCPANALPGSRLPVMFYIHGGGNRGSGSSWLYDGGALVQRSMMVGKPIILVTFNYRLGLFGFAASSALREDNHAAGEEGVGNYGLRDQRKALEWVYSFISGFGGDPTNITLFGSASGASDILCHMHSTANETRPLFQRAIVQSAVLDIDIPHVAGAAWEFSKLVSAIRAHTVEDLRAVCPRVLASVVPVFRAVDDGVFFAPGWKEAIYPDNDNELACHEQVPEIQILSHRMKTPHGRLRSTSRPPRSKSRSRSRARHGPIINHYHHPPHLQPLMIGDCAGESLLWSLPASLWTAPGIVRRVRAICQSLPKASALLRAYDISSHTPLDELPDHIMDLINDARFAWPTDCIASNAKRARGGHNVWRYVFDQESPSRGLPHHAVDLLYLFDNVPLTVPPAFTPPDVYSPELTPEGSPLLTRPDTPDMYYGSDTDSDGVDFGFGFNNPEDDDAWAVPVVDEWTYARVRDAVQGRWFAFAYGEAPWHEDKVYVFGPEGEAGERSMSIFPGRRRVDLWKDALEPLGMHLAQKVGIELSNGPPAL</sequence>
<organism evidence="3 4">
    <name type="scientific">Phlebiopsis gigantea (strain 11061_1 CR5-6)</name>
    <name type="common">White-rot fungus</name>
    <name type="synonym">Peniophora gigantea</name>
    <dbReference type="NCBI Taxonomy" id="745531"/>
    <lineage>
        <taxon>Eukaryota</taxon>
        <taxon>Fungi</taxon>
        <taxon>Dikarya</taxon>
        <taxon>Basidiomycota</taxon>
        <taxon>Agaricomycotina</taxon>
        <taxon>Agaricomycetes</taxon>
        <taxon>Polyporales</taxon>
        <taxon>Phanerochaetaceae</taxon>
        <taxon>Phlebiopsis</taxon>
    </lineage>
</organism>
<dbReference type="ESTHER" id="phlgi-a0a0c3sce4">
    <property type="family name" value="Fungal_carboxylesterase_lipase"/>
</dbReference>
<feature type="domain" description="Carboxylesterase type B" evidence="2">
    <location>
        <begin position="18"/>
        <end position="497"/>
    </location>
</feature>
<dbReference type="InterPro" id="IPR002018">
    <property type="entry name" value="CarbesteraseB"/>
</dbReference>
<dbReference type="HOGENOM" id="CLU_006586_14_2_1"/>
<dbReference type="InterPro" id="IPR050309">
    <property type="entry name" value="Type-B_Carboxylest/Lipase"/>
</dbReference>
<dbReference type="InterPro" id="IPR029058">
    <property type="entry name" value="AB_hydrolase_fold"/>
</dbReference>
<dbReference type="SUPFAM" id="SSF53474">
    <property type="entry name" value="alpha/beta-Hydrolases"/>
    <property type="match status" value="1"/>
</dbReference>
<dbReference type="Pfam" id="PF00135">
    <property type="entry name" value="COesterase"/>
    <property type="match status" value="1"/>
</dbReference>
<evidence type="ECO:0000313" key="3">
    <source>
        <dbReference type="EMBL" id="KIP10837.1"/>
    </source>
</evidence>
<evidence type="ECO:0000256" key="1">
    <source>
        <dbReference type="SAM" id="MobiDB-lite"/>
    </source>
</evidence>
<proteinExistence type="predicted"/>
<gene>
    <name evidence="3" type="ORF">PHLGIDRAFT_65050</name>
</gene>
<dbReference type="STRING" id="745531.A0A0C3SCE4"/>
<evidence type="ECO:0000259" key="2">
    <source>
        <dbReference type="Pfam" id="PF00135"/>
    </source>
</evidence>
<name>A0A0C3SCE4_PHLG1</name>
<feature type="region of interest" description="Disordered" evidence="1">
    <location>
        <begin position="337"/>
        <end position="366"/>
    </location>
</feature>
<dbReference type="AlphaFoldDB" id="A0A0C3SCE4"/>
<protein>
    <recommendedName>
        <fullName evidence="2">Carboxylesterase type B domain-containing protein</fullName>
    </recommendedName>
</protein>
<reference evidence="3 4" key="1">
    <citation type="journal article" date="2014" name="PLoS Genet.">
        <title>Analysis of the Phlebiopsis gigantea genome, transcriptome and secretome provides insight into its pioneer colonization strategies of wood.</title>
        <authorList>
            <person name="Hori C."/>
            <person name="Ishida T."/>
            <person name="Igarashi K."/>
            <person name="Samejima M."/>
            <person name="Suzuki H."/>
            <person name="Master E."/>
            <person name="Ferreira P."/>
            <person name="Ruiz-Duenas F.J."/>
            <person name="Held B."/>
            <person name="Canessa P."/>
            <person name="Larrondo L.F."/>
            <person name="Schmoll M."/>
            <person name="Druzhinina I.S."/>
            <person name="Kubicek C.P."/>
            <person name="Gaskell J.A."/>
            <person name="Kersten P."/>
            <person name="St John F."/>
            <person name="Glasner J."/>
            <person name="Sabat G."/>
            <person name="Splinter BonDurant S."/>
            <person name="Syed K."/>
            <person name="Yadav J."/>
            <person name="Mgbeahuruike A.C."/>
            <person name="Kovalchuk A."/>
            <person name="Asiegbu F.O."/>
            <person name="Lackner G."/>
            <person name="Hoffmeister D."/>
            <person name="Rencoret J."/>
            <person name="Gutierrez A."/>
            <person name="Sun H."/>
            <person name="Lindquist E."/>
            <person name="Barry K."/>
            <person name="Riley R."/>
            <person name="Grigoriev I.V."/>
            <person name="Henrissat B."/>
            <person name="Kues U."/>
            <person name="Berka R.M."/>
            <person name="Martinez A.T."/>
            <person name="Covert S.F."/>
            <person name="Blanchette R.A."/>
            <person name="Cullen D."/>
        </authorList>
    </citation>
    <scope>NUCLEOTIDE SEQUENCE [LARGE SCALE GENOMIC DNA]</scope>
    <source>
        <strain evidence="3 4">11061_1 CR5-6</strain>
    </source>
</reference>
<keyword evidence="4" id="KW-1185">Reference proteome</keyword>